<keyword evidence="1" id="KW-0732">Signal</keyword>
<comment type="caution">
    <text evidence="2">The sequence shown here is derived from an EMBL/GenBank/DDBJ whole genome shotgun (WGS) entry which is preliminary data.</text>
</comment>
<sequence length="78" mass="8110">MLGLIVMLAVFGIAMADDAPAASTDLRAIPISPCAWVKCAANYHCINGKCVAAKPCECNCPICPIDDCSCFCPLCTAV</sequence>
<evidence type="ECO:0000313" key="3">
    <source>
        <dbReference type="Proteomes" id="UP000298663"/>
    </source>
</evidence>
<gene>
    <name evidence="2" type="ORF">L596_013748</name>
</gene>
<reference evidence="2 3" key="2">
    <citation type="journal article" date="2019" name="G3 (Bethesda)">
        <title>Hybrid Assembly of the Genome of the Entomopathogenic Nematode Steinernema carpocapsae Identifies the X-Chromosome.</title>
        <authorList>
            <person name="Serra L."/>
            <person name="Macchietto M."/>
            <person name="Macias-Munoz A."/>
            <person name="McGill C.J."/>
            <person name="Rodriguez I.M."/>
            <person name="Rodriguez B."/>
            <person name="Murad R."/>
            <person name="Mortazavi A."/>
        </authorList>
    </citation>
    <scope>NUCLEOTIDE SEQUENCE [LARGE SCALE GENOMIC DNA]</scope>
    <source>
        <strain evidence="2 3">ALL</strain>
    </source>
</reference>
<proteinExistence type="predicted"/>
<feature type="signal peptide" evidence="1">
    <location>
        <begin position="1"/>
        <end position="16"/>
    </location>
</feature>
<accession>A0A4U5P267</accession>
<dbReference type="EMBL" id="AZBU02000003">
    <property type="protein sequence ID" value="TKR89683.1"/>
    <property type="molecule type" value="Genomic_DNA"/>
</dbReference>
<evidence type="ECO:0008006" key="4">
    <source>
        <dbReference type="Google" id="ProtNLM"/>
    </source>
</evidence>
<dbReference type="AlphaFoldDB" id="A0A4U5P267"/>
<evidence type="ECO:0000256" key="1">
    <source>
        <dbReference type="SAM" id="SignalP"/>
    </source>
</evidence>
<name>A0A4U5P267_STECR</name>
<organism evidence="2 3">
    <name type="scientific">Steinernema carpocapsae</name>
    <name type="common">Entomopathogenic nematode</name>
    <dbReference type="NCBI Taxonomy" id="34508"/>
    <lineage>
        <taxon>Eukaryota</taxon>
        <taxon>Metazoa</taxon>
        <taxon>Ecdysozoa</taxon>
        <taxon>Nematoda</taxon>
        <taxon>Chromadorea</taxon>
        <taxon>Rhabditida</taxon>
        <taxon>Tylenchina</taxon>
        <taxon>Panagrolaimomorpha</taxon>
        <taxon>Strongyloidoidea</taxon>
        <taxon>Steinernematidae</taxon>
        <taxon>Steinernema</taxon>
    </lineage>
</organism>
<feature type="chain" id="PRO_5020558499" description="Antistasin-like domain-containing protein" evidence="1">
    <location>
        <begin position="17"/>
        <end position="78"/>
    </location>
</feature>
<reference evidence="2 3" key="1">
    <citation type="journal article" date="2015" name="Genome Biol.">
        <title>Comparative genomics of Steinernema reveals deeply conserved gene regulatory networks.</title>
        <authorList>
            <person name="Dillman A.R."/>
            <person name="Macchietto M."/>
            <person name="Porter C.F."/>
            <person name="Rogers A."/>
            <person name="Williams B."/>
            <person name="Antoshechkin I."/>
            <person name="Lee M.M."/>
            <person name="Goodwin Z."/>
            <person name="Lu X."/>
            <person name="Lewis E.E."/>
            <person name="Goodrich-Blair H."/>
            <person name="Stock S.P."/>
            <person name="Adams B.J."/>
            <person name="Sternberg P.W."/>
            <person name="Mortazavi A."/>
        </authorList>
    </citation>
    <scope>NUCLEOTIDE SEQUENCE [LARGE SCALE GENOMIC DNA]</scope>
    <source>
        <strain evidence="2 3">ALL</strain>
    </source>
</reference>
<keyword evidence="3" id="KW-1185">Reference proteome</keyword>
<evidence type="ECO:0000313" key="2">
    <source>
        <dbReference type="EMBL" id="TKR89683.1"/>
    </source>
</evidence>
<protein>
    <recommendedName>
        <fullName evidence="4">Antistasin-like domain-containing protein</fullName>
    </recommendedName>
</protein>
<dbReference type="Proteomes" id="UP000298663">
    <property type="component" value="Unassembled WGS sequence"/>
</dbReference>